<dbReference type="SMART" id="SM00987">
    <property type="entry name" value="UreE_C"/>
    <property type="match status" value="1"/>
</dbReference>
<dbReference type="EMBL" id="CP102453">
    <property type="protein sequence ID" value="UUX33131.1"/>
    <property type="molecule type" value="Genomic_DNA"/>
</dbReference>
<organism evidence="2 3">
    <name type="scientific">Fundicoccus culcitae</name>
    <dbReference type="NCBI Taxonomy" id="2969821"/>
    <lineage>
        <taxon>Bacteria</taxon>
        <taxon>Bacillati</taxon>
        <taxon>Bacillota</taxon>
        <taxon>Bacilli</taxon>
        <taxon>Lactobacillales</taxon>
        <taxon>Aerococcaceae</taxon>
        <taxon>Fundicoccus</taxon>
    </lineage>
</organism>
<dbReference type="SMART" id="SM00986">
    <property type="entry name" value="UDG"/>
    <property type="match status" value="1"/>
</dbReference>
<dbReference type="InterPro" id="IPR036895">
    <property type="entry name" value="Uracil-DNA_glycosylase-like_sf"/>
</dbReference>
<dbReference type="PANTHER" id="PTHR42160">
    <property type="entry name" value="URACIL-DNA GLYCOSYLASE SUPERFAMILY PROTEIN"/>
    <property type="match status" value="1"/>
</dbReference>
<proteinExistence type="predicted"/>
<dbReference type="Pfam" id="PF03167">
    <property type="entry name" value="UDG"/>
    <property type="match status" value="1"/>
</dbReference>
<dbReference type="InterPro" id="IPR005122">
    <property type="entry name" value="Uracil-DNA_glycosylase-like"/>
</dbReference>
<gene>
    <name evidence="2" type="ORF">NRE15_09475</name>
</gene>
<sequence length="192" mass="22328">MDLEAIKQAMREDEMNRDYTQHGIDPLFAVNPQARLVIVGQAPGKKAQDSQLYWNDLSGDRLRQWMGIDRETFYNSPYIAQMPMDFYFPGKGKSGDLPPRKGFAQKWHPMLLDLMPEVETILLIGAYSQKYYLGDTRQKNLTETVKHYQDYLQRYLPLVHPSPLNVGWLKKNPWFEAEVIPELQGLVSRLIP</sequence>
<keyword evidence="3" id="KW-1185">Reference proteome</keyword>
<reference evidence="2 3" key="1">
    <citation type="submission" date="2022-08" db="EMBL/GenBank/DDBJ databases">
        <title>Aerococcaceae sp. nov isolated from spoiled eye mask.</title>
        <authorList>
            <person name="Zhou G."/>
            <person name="Xie X.-B."/>
            <person name="Shi Q.-S."/>
            <person name="Wang Y.-S."/>
            <person name="Wen X."/>
            <person name="Peng H."/>
            <person name="Yang X.-J."/>
            <person name="Tao H.-B."/>
            <person name="Huang X.-M."/>
        </authorList>
    </citation>
    <scope>NUCLEOTIDE SEQUENCE [LARGE SCALE GENOMIC DNA]</scope>
    <source>
        <strain evidence="3">DM20194951</strain>
    </source>
</reference>
<evidence type="ECO:0000313" key="2">
    <source>
        <dbReference type="EMBL" id="UUX33131.1"/>
    </source>
</evidence>
<accession>A0ABY5P321</accession>
<dbReference type="SUPFAM" id="SSF52141">
    <property type="entry name" value="Uracil-DNA glycosylase-like"/>
    <property type="match status" value="1"/>
</dbReference>
<dbReference type="PANTHER" id="PTHR42160:SF1">
    <property type="entry name" value="URACIL-DNA GLYCOSYLASE SUPERFAMILY PROTEIN"/>
    <property type="match status" value="1"/>
</dbReference>
<dbReference type="Proteomes" id="UP001315967">
    <property type="component" value="Chromosome"/>
</dbReference>
<evidence type="ECO:0000259" key="1">
    <source>
        <dbReference type="SMART" id="SM00986"/>
    </source>
</evidence>
<feature type="domain" description="Uracil-DNA glycosylase-like" evidence="1">
    <location>
        <begin position="26"/>
        <end position="184"/>
    </location>
</feature>
<dbReference type="InterPro" id="IPR047124">
    <property type="entry name" value="HI_0220.2"/>
</dbReference>
<protein>
    <submittedName>
        <fullName evidence="2">Uracil-DNA glycosylase family protein</fullName>
    </submittedName>
</protein>
<dbReference type="Gene3D" id="3.40.470.10">
    <property type="entry name" value="Uracil-DNA glycosylase-like domain"/>
    <property type="match status" value="1"/>
</dbReference>
<name>A0ABY5P321_9LACT</name>
<dbReference type="RefSeq" id="WP_313792633.1">
    <property type="nucleotide sequence ID" value="NZ_CP102453.1"/>
</dbReference>
<evidence type="ECO:0000313" key="3">
    <source>
        <dbReference type="Proteomes" id="UP001315967"/>
    </source>
</evidence>
<dbReference type="CDD" id="cd10033">
    <property type="entry name" value="UDG_like"/>
    <property type="match status" value="1"/>
</dbReference>